<dbReference type="InterPro" id="IPR043502">
    <property type="entry name" value="DNA/RNA_pol_sf"/>
</dbReference>
<dbReference type="Pfam" id="PF00817">
    <property type="entry name" value="IMS"/>
    <property type="match status" value="1"/>
</dbReference>
<evidence type="ECO:0000313" key="14">
    <source>
        <dbReference type="EMBL" id="WVN88248.1"/>
    </source>
</evidence>
<dbReference type="GO" id="GO:0042276">
    <property type="term" value="P:error-prone translesion synthesis"/>
    <property type="evidence" value="ECO:0007669"/>
    <property type="project" value="TreeGrafter"/>
</dbReference>
<organism evidence="14 15">
    <name type="scientific">Cryptococcus depauperatus CBS 7841</name>
    <dbReference type="NCBI Taxonomy" id="1295531"/>
    <lineage>
        <taxon>Eukaryota</taxon>
        <taxon>Fungi</taxon>
        <taxon>Dikarya</taxon>
        <taxon>Basidiomycota</taxon>
        <taxon>Agaricomycotina</taxon>
        <taxon>Tremellomycetes</taxon>
        <taxon>Tremellales</taxon>
        <taxon>Cryptococcaceae</taxon>
        <taxon>Cryptococcus</taxon>
    </lineage>
</organism>
<evidence type="ECO:0000256" key="4">
    <source>
        <dbReference type="ARBA" id="ARBA00022634"/>
    </source>
</evidence>
<reference evidence="14" key="1">
    <citation type="submission" date="2016-06" db="EMBL/GenBank/DDBJ databases">
        <authorList>
            <person name="Cuomo C."/>
            <person name="Litvintseva A."/>
            <person name="Heitman J."/>
            <person name="Chen Y."/>
            <person name="Sun S."/>
            <person name="Springer D."/>
            <person name="Dromer F."/>
            <person name="Young S."/>
            <person name="Zeng Q."/>
            <person name="Chapman S."/>
            <person name="Gujja S."/>
            <person name="Saif S."/>
            <person name="Birren B."/>
        </authorList>
    </citation>
    <scope>NUCLEOTIDE SEQUENCE</scope>
    <source>
        <strain evidence="14">CBS 7841</strain>
    </source>
</reference>
<dbReference type="InterPro" id="IPR031991">
    <property type="entry name" value="Rev1_C"/>
</dbReference>
<keyword evidence="10" id="KW-0238">DNA-binding</keyword>
<dbReference type="InterPro" id="IPR036420">
    <property type="entry name" value="BRCT_dom_sf"/>
</dbReference>
<comment type="similarity">
    <text evidence="2">Belongs to the DNA polymerase type-Y family.</text>
</comment>
<dbReference type="SUPFAM" id="SSF56672">
    <property type="entry name" value="DNA/RNA polymerases"/>
    <property type="match status" value="1"/>
</dbReference>
<dbReference type="Pfam" id="PF16589">
    <property type="entry name" value="BRCT_2"/>
    <property type="match status" value="1"/>
</dbReference>
<dbReference type="GO" id="GO:0046872">
    <property type="term" value="F:metal ion binding"/>
    <property type="evidence" value="ECO:0007669"/>
    <property type="project" value="UniProtKB-KW"/>
</dbReference>
<dbReference type="RefSeq" id="XP_066068948.1">
    <property type="nucleotide sequence ID" value="XM_066212851.1"/>
</dbReference>
<dbReference type="InterPro" id="IPR001126">
    <property type="entry name" value="UmuC"/>
</dbReference>
<feature type="compositionally biased region" description="Low complexity" evidence="13">
    <location>
        <begin position="921"/>
        <end position="941"/>
    </location>
</feature>
<dbReference type="Pfam" id="PF21999">
    <property type="entry name" value="IMS_HHH_1"/>
    <property type="match status" value="1"/>
</dbReference>
<dbReference type="PROSITE" id="PS50172">
    <property type="entry name" value="BRCT"/>
    <property type="match status" value="1"/>
</dbReference>
<name>A0A1E3IIC2_9TREE</name>
<dbReference type="GO" id="GO:0017125">
    <property type="term" value="F:deoxycytidyl transferase activity"/>
    <property type="evidence" value="ECO:0007669"/>
    <property type="project" value="TreeGrafter"/>
</dbReference>
<keyword evidence="9" id="KW-0460">Magnesium</keyword>
<evidence type="ECO:0000256" key="8">
    <source>
        <dbReference type="ARBA" id="ARBA00022763"/>
    </source>
</evidence>
<protein>
    <recommendedName>
        <fullName evidence="3">DNA repair protein REV1</fullName>
    </recommendedName>
</protein>
<comment type="subcellular location">
    <subcellularLocation>
        <location evidence="1">Nucleus</location>
    </subcellularLocation>
</comment>
<feature type="compositionally biased region" description="Polar residues" evidence="13">
    <location>
        <begin position="900"/>
        <end position="916"/>
    </location>
</feature>
<evidence type="ECO:0000256" key="11">
    <source>
        <dbReference type="ARBA" id="ARBA00023204"/>
    </source>
</evidence>
<keyword evidence="12" id="KW-0539">Nucleus</keyword>
<dbReference type="GO" id="GO:0070987">
    <property type="term" value="P:error-free translesion synthesis"/>
    <property type="evidence" value="ECO:0007669"/>
    <property type="project" value="TreeGrafter"/>
</dbReference>
<dbReference type="Gene3D" id="3.30.70.270">
    <property type="match status" value="1"/>
</dbReference>
<evidence type="ECO:0000256" key="12">
    <source>
        <dbReference type="ARBA" id="ARBA00023242"/>
    </source>
</evidence>
<evidence type="ECO:0000256" key="3">
    <source>
        <dbReference type="ARBA" id="ARBA00020399"/>
    </source>
</evidence>
<dbReference type="CDD" id="cd01701">
    <property type="entry name" value="PolY_Rev1"/>
    <property type="match status" value="1"/>
</dbReference>
<dbReference type="InterPro" id="IPR025527">
    <property type="entry name" value="HUWE1/Rev1_UBM"/>
</dbReference>
<dbReference type="SUPFAM" id="SSF100879">
    <property type="entry name" value="Lesion bypass DNA polymerase (Y-family), little finger domain"/>
    <property type="match status" value="1"/>
</dbReference>
<keyword evidence="5" id="KW-0808">Transferase</keyword>
<dbReference type="InterPro" id="IPR036775">
    <property type="entry name" value="DNA_pol_Y-fam_lit_finger_sf"/>
</dbReference>
<keyword evidence="15" id="KW-1185">Reference proteome</keyword>
<feature type="compositionally biased region" description="Low complexity" evidence="13">
    <location>
        <begin position="1095"/>
        <end position="1108"/>
    </location>
</feature>
<sequence length="1246" mass="138320">MSAEQKIHSGQSPEPPSSFPFSSPSFWAEAAIIPIPSPPPKRPRSTSVDSHESKDNGRYVTSCKRAKDNSSSPQHGLTFLPNPGDVDNDDRNSYLANPEYAPNRFGDIGDYMRKKEIKVQAQNANIAAASASASFPQLFTGLSFYINGNTHPPMEQLRKLILQRGGTLYPVLRGKTMVDYIVAPVLTLKKHEEFKNHKVIKEGWIVESCEQAKLLDWRKWRLRPEGGWEEGSRKGFEEFFDKKTTTASTTVTGLITDPTREAGETSKPPKNTTGYGTMTDSTSLKSRKTQSCSTSQHHRRSCISISPGLPSPSDVSPFKSSRNVQNSEGTYEHYYKKESNKHTAKAFQSVTWRAQNTAERGDAGGFIDGYYQNSRLHHLSMWKAELKVLVQDAQKRSEDAMAAIVHPRASKHGKGGARSLADSVLPSLPLVAIPSSLSERVIFHVDFDAFFVSCGLASRPYLKGKPVVVCHSSGKGSGSTSEIASCSYEARANGVRNGMSLGRAKELVGPDLVTMPYEFETYKKKSLAFYTVLMSYADDLQAVSVDEALIDVTAQATARARLPSETESGLSSKKKRDPALELAENIRNDVRRVTEGCEVSIGIAHNVLLAKLATRHAKPAGIYHLLPGDSASFLAPLDVKSFPSVGYSTKAKIEAAFKTTIVGELLGVSKIRWRRLLGQKTGDMLWRYLRGIDPRGLEGDKMRKSVSAEMNYGIRFQTQEETEQYIASLAVEVSKRMKGVGVKGRMITLKLMKRHSDAPIEPPKFLGHGWCEIYTRSSSLTSSRGDATDDPVVLADEAVKLLKTLKIDPVELRGVGIQVTKLDNENQDKERQRDIGQGTLDFVKQAPDAVNTRAPVLPLHPFQREEELDDIDPEFLAALPSFLASEVGRNHVTKKDQHNVSKPQSQYANLHSSPSLDQDMVSSPPSSPSVKVVSPGSSRPPNRQRTLSPVKPASKGTRKSEAAHIVRQLRPKGKMQLKAGQIAEGPLFGAWAKVREKSIDPHTNNHRGESAIVDLTEDSPKDKNNRESEEKTNTKRDKVEIAPGYTLQQLEQFNIDPSVFAALPSDVQKEVISQEERNVKRRQALFQPGDRTRSRAVSASVSPVKPVRQGSRVQPLQSIRARAVKIIIPPKPALMKATSLPDIFSTIELWIDSRKDRPPAERDATKVMNYLKRCMNEAQSKVGDELDRAVEVLRWMRIILQEKWCDEATTDEKKSEAGKEWWKVWHEMVNELNAMSVNYFGAALRI</sequence>
<keyword evidence="6" id="KW-0548">Nucleotidyltransferase</keyword>
<evidence type="ECO:0000256" key="13">
    <source>
        <dbReference type="SAM" id="MobiDB-lite"/>
    </source>
</evidence>
<feature type="region of interest" description="Disordered" evidence="13">
    <location>
        <begin position="999"/>
        <end position="1037"/>
    </location>
</feature>
<evidence type="ECO:0000256" key="5">
    <source>
        <dbReference type="ARBA" id="ARBA00022679"/>
    </source>
</evidence>
<dbReference type="VEuPathDB" id="FungiDB:L203_02956"/>
<evidence type="ECO:0000256" key="6">
    <source>
        <dbReference type="ARBA" id="ARBA00022695"/>
    </source>
</evidence>
<proteinExistence type="inferred from homology"/>
<dbReference type="PANTHER" id="PTHR45990:SF1">
    <property type="entry name" value="DNA REPAIR PROTEIN REV1"/>
    <property type="match status" value="1"/>
</dbReference>
<keyword evidence="4" id="KW-0237">DNA synthesis</keyword>
<dbReference type="Pfam" id="PF11799">
    <property type="entry name" value="IMS_C"/>
    <property type="match status" value="1"/>
</dbReference>
<dbReference type="Pfam" id="PF14377">
    <property type="entry name" value="UBM"/>
    <property type="match status" value="2"/>
</dbReference>
<dbReference type="GO" id="GO:0006281">
    <property type="term" value="P:DNA repair"/>
    <property type="evidence" value="ECO:0007669"/>
    <property type="project" value="UniProtKB-KW"/>
</dbReference>
<dbReference type="Proteomes" id="UP000094043">
    <property type="component" value="Chromosome 4"/>
</dbReference>
<dbReference type="PROSITE" id="PS50173">
    <property type="entry name" value="UMUC"/>
    <property type="match status" value="1"/>
</dbReference>
<evidence type="ECO:0000256" key="7">
    <source>
        <dbReference type="ARBA" id="ARBA00022723"/>
    </source>
</evidence>
<dbReference type="InterPro" id="IPR038401">
    <property type="entry name" value="Rev1_C_sf"/>
</dbReference>
<dbReference type="InterPro" id="IPR043128">
    <property type="entry name" value="Rev_trsase/Diguanyl_cyclase"/>
</dbReference>
<feature type="region of interest" description="Disordered" evidence="13">
    <location>
        <begin position="250"/>
        <end position="325"/>
    </location>
</feature>
<feature type="compositionally biased region" description="Polar residues" evidence="13">
    <location>
        <begin position="268"/>
        <end position="295"/>
    </location>
</feature>
<dbReference type="FunFam" id="3.30.1490.100:FF:000001">
    <property type="entry name" value="DNA repair protein REV1"/>
    <property type="match status" value="1"/>
</dbReference>
<dbReference type="PANTHER" id="PTHR45990">
    <property type="entry name" value="DNA REPAIR PROTEIN REV1"/>
    <property type="match status" value="1"/>
</dbReference>
<dbReference type="InterPro" id="IPR017961">
    <property type="entry name" value="DNA_pol_Y-fam_little_finger"/>
</dbReference>
<accession>A0A1E3IIC2</accession>
<keyword evidence="11" id="KW-0234">DNA repair</keyword>
<dbReference type="SMART" id="SM00292">
    <property type="entry name" value="BRCT"/>
    <property type="match status" value="1"/>
</dbReference>
<feature type="compositionally biased region" description="Basic and acidic residues" evidence="13">
    <location>
        <begin position="1018"/>
        <end position="1037"/>
    </location>
</feature>
<dbReference type="Gene3D" id="3.40.1170.60">
    <property type="match status" value="1"/>
</dbReference>
<evidence type="ECO:0000256" key="2">
    <source>
        <dbReference type="ARBA" id="ARBA00010945"/>
    </source>
</evidence>
<dbReference type="InterPro" id="IPR053848">
    <property type="entry name" value="IMS_HHH_1"/>
</dbReference>
<feature type="region of interest" description="Disordered" evidence="13">
    <location>
        <begin position="1088"/>
        <end position="1113"/>
    </location>
</feature>
<dbReference type="OrthoDB" id="427711at2759"/>
<dbReference type="InterPro" id="IPR001357">
    <property type="entry name" value="BRCT_dom"/>
</dbReference>
<keyword evidence="7" id="KW-0479">Metal-binding</keyword>
<dbReference type="Gene3D" id="3.40.50.10190">
    <property type="entry name" value="BRCT domain"/>
    <property type="match status" value="1"/>
</dbReference>
<reference evidence="14" key="3">
    <citation type="submission" date="2024-01" db="EMBL/GenBank/DDBJ databases">
        <authorList>
            <person name="Coelho M.A."/>
            <person name="David-Palma M."/>
            <person name="Shea T."/>
            <person name="Sun S."/>
            <person name="Cuomo C.A."/>
            <person name="Heitman J."/>
        </authorList>
    </citation>
    <scope>NUCLEOTIDE SEQUENCE</scope>
    <source>
        <strain evidence="14">CBS 7841</strain>
    </source>
</reference>
<dbReference type="GO" id="GO:0005634">
    <property type="term" value="C:nucleus"/>
    <property type="evidence" value="ECO:0007669"/>
    <property type="project" value="UniProtKB-SubCell"/>
</dbReference>
<dbReference type="Pfam" id="PF16727">
    <property type="entry name" value="REV1_C"/>
    <property type="match status" value="1"/>
</dbReference>
<dbReference type="Gene3D" id="6.10.250.1490">
    <property type="match status" value="1"/>
</dbReference>
<evidence type="ECO:0000313" key="15">
    <source>
        <dbReference type="Proteomes" id="UP000094043"/>
    </source>
</evidence>
<feature type="region of interest" description="Disordered" evidence="13">
    <location>
        <begin position="893"/>
        <end position="977"/>
    </location>
</feature>
<dbReference type="GeneID" id="91087660"/>
<dbReference type="Gene3D" id="1.20.58.1280">
    <property type="entry name" value="DNA repair protein Rev1, C-terminal domain"/>
    <property type="match status" value="1"/>
</dbReference>
<evidence type="ECO:0000256" key="1">
    <source>
        <dbReference type="ARBA" id="ARBA00004123"/>
    </source>
</evidence>
<keyword evidence="8" id="KW-0227">DNA damage</keyword>
<dbReference type="GO" id="GO:0003684">
    <property type="term" value="F:damaged DNA binding"/>
    <property type="evidence" value="ECO:0007669"/>
    <property type="project" value="InterPro"/>
</dbReference>
<evidence type="ECO:0000256" key="10">
    <source>
        <dbReference type="ARBA" id="ARBA00023125"/>
    </source>
</evidence>
<dbReference type="SUPFAM" id="SSF52113">
    <property type="entry name" value="BRCT domain"/>
    <property type="match status" value="1"/>
</dbReference>
<evidence type="ECO:0000256" key="9">
    <source>
        <dbReference type="ARBA" id="ARBA00022842"/>
    </source>
</evidence>
<dbReference type="AlphaFoldDB" id="A0A1E3IIC2"/>
<dbReference type="KEGG" id="cdep:91087660"/>
<dbReference type="EMBL" id="CP143787">
    <property type="protein sequence ID" value="WVN88248.1"/>
    <property type="molecule type" value="Genomic_DNA"/>
</dbReference>
<feature type="region of interest" description="Disordered" evidence="13">
    <location>
        <begin position="1"/>
        <end position="92"/>
    </location>
</feature>
<reference evidence="14" key="2">
    <citation type="journal article" date="2022" name="Elife">
        <title>Obligate sexual reproduction of a homothallic fungus closely related to the Cryptococcus pathogenic species complex.</title>
        <authorList>
            <person name="Passer A.R."/>
            <person name="Clancey S.A."/>
            <person name="Shea T."/>
            <person name="David-Palma M."/>
            <person name="Averette A.F."/>
            <person name="Boekhout T."/>
            <person name="Porcel B.M."/>
            <person name="Nowrousian M."/>
            <person name="Cuomo C.A."/>
            <person name="Sun S."/>
            <person name="Heitman J."/>
            <person name="Coelho M.A."/>
        </authorList>
    </citation>
    <scope>NUCLEOTIDE SEQUENCE</scope>
    <source>
        <strain evidence="14">CBS 7841</strain>
    </source>
</reference>
<dbReference type="Gene3D" id="3.30.1490.100">
    <property type="entry name" value="DNA polymerase, Y-family, little finger domain"/>
    <property type="match status" value="1"/>
</dbReference>
<dbReference type="Gene3D" id="6.10.250.1630">
    <property type="match status" value="1"/>
</dbReference>
<dbReference type="Gene3D" id="1.10.150.20">
    <property type="entry name" value="5' to 3' exonuclease, C-terminal subdomain"/>
    <property type="match status" value="1"/>
</dbReference>
<gene>
    <name evidence="14" type="ORF">L203_103449</name>
</gene>
<dbReference type="GO" id="GO:0003887">
    <property type="term" value="F:DNA-directed DNA polymerase activity"/>
    <property type="evidence" value="ECO:0007669"/>
    <property type="project" value="InterPro"/>
</dbReference>